<dbReference type="GO" id="GO:0019843">
    <property type="term" value="F:rRNA binding"/>
    <property type="evidence" value="ECO:0007669"/>
    <property type="project" value="UniProtKB-UniRule"/>
</dbReference>
<dbReference type="EMBL" id="FMWD01000018">
    <property type="protein sequence ID" value="SCZ68174.1"/>
    <property type="molecule type" value="Genomic_DNA"/>
</dbReference>
<dbReference type="HAMAP" id="MF_01369_B">
    <property type="entry name" value="Ribosomal_uL23_B"/>
    <property type="match status" value="1"/>
</dbReference>
<gene>
    <name evidence="6" type="primary">rplW</name>
    <name evidence="8" type="ORF">SAMN03097708_03268</name>
</gene>
<dbReference type="GO" id="GO:0003735">
    <property type="term" value="F:structural constituent of ribosome"/>
    <property type="evidence" value="ECO:0007669"/>
    <property type="project" value="InterPro"/>
</dbReference>
<dbReference type="GO" id="GO:0005840">
    <property type="term" value="C:ribosome"/>
    <property type="evidence" value="ECO:0007669"/>
    <property type="project" value="UniProtKB-KW"/>
</dbReference>
<dbReference type="RefSeq" id="WP_092999309.1">
    <property type="nucleotide sequence ID" value="NZ_FMWD01000018.1"/>
</dbReference>
<dbReference type="FunFam" id="3.30.70.330:FF:000001">
    <property type="entry name" value="50S ribosomal protein L23"/>
    <property type="match status" value="1"/>
</dbReference>
<dbReference type="Pfam" id="PF00276">
    <property type="entry name" value="Ribosomal_L23"/>
    <property type="match status" value="1"/>
</dbReference>
<comment type="subunit">
    <text evidence="6">Part of the 50S ribosomal subunit. Contacts protein L29, and trigger factor when it is bound to the ribosome.</text>
</comment>
<name>A0A1G5R249_9GAMM</name>
<dbReference type="SUPFAM" id="SSF54189">
    <property type="entry name" value="Ribosomal proteins S24e, L23 and L15e"/>
    <property type="match status" value="1"/>
</dbReference>
<reference evidence="8 9" key="1">
    <citation type="submission" date="2016-10" db="EMBL/GenBank/DDBJ databases">
        <authorList>
            <person name="de Groot N.N."/>
        </authorList>
    </citation>
    <scope>NUCLEOTIDE SEQUENCE [LARGE SCALE GENOMIC DNA]</scope>
    <source>
        <strain evidence="8 9">HLD2</strain>
    </source>
</reference>
<dbReference type="Proteomes" id="UP000199648">
    <property type="component" value="Unassembled WGS sequence"/>
</dbReference>
<dbReference type="AlphaFoldDB" id="A0A1G5R249"/>
<dbReference type="InterPro" id="IPR012678">
    <property type="entry name" value="Ribosomal_uL23/eL15/eS24_sf"/>
</dbReference>
<dbReference type="InterPro" id="IPR012677">
    <property type="entry name" value="Nucleotide-bd_a/b_plait_sf"/>
</dbReference>
<sequence>MNQERLMNVLLAPVVSEKSTLVAESDSQYVFKVVPDATKPEIKGAVESLFNVQVEQVRVANMKGKQKRFGARQGRRSGWKKAYVTLESGQEIDFMGGAE</sequence>
<evidence type="ECO:0000256" key="6">
    <source>
        <dbReference type="HAMAP-Rule" id="MF_01369"/>
    </source>
</evidence>
<evidence type="ECO:0000256" key="2">
    <source>
        <dbReference type="ARBA" id="ARBA00022730"/>
    </source>
</evidence>
<evidence type="ECO:0000256" key="4">
    <source>
        <dbReference type="ARBA" id="ARBA00022980"/>
    </source>
</evidence>
<accession>A0A1G5R249</accession>
<dbReference type="InterPro" id="IPR013025">
    <property type="entry name" value="Ribosomal_uL23-like"/>
</dbReference>
<evidence type="ECO:0000256" key="7">
    <source>
        <dbReference type="RuleBase" id="RU003934"/>
    </source>
</evidence>
<comment type="similarity">
    <text evidence="1 6 7">Belongs to the universal ribosomal protein uL23 family.</text>
</comment>
<dbReference type="Gene3D" id="3.30.70.330">
    <property type="match status" value="1"/>
</dbReference>
<evidence type="ECO:0000313" key="9">
    <source>
        <dbReference type="Proteomes" id="UP000199648"/>
    </source>
</evidence>
<dbReference type="STRING" id="415747.SAMN03097708_03268"/>
<keyword evidence="9" id="KW-1185">Reference proteome</keyword>
<keyword evidence="4 6" id="KW-0689">Ribosomal protein</keyword>
<keyword evidence="2 6" id="KW-0699">rRNA-binding</keyword>
<evidence type="ECO:0000313" key="8">
    <source>
        <dbReference type="EMBL" id="SCZ68174.1"/>
    </source>
</evidence>
<keyword evidence="3 6" id="KW-0694">RNA-binding</keyword>
<dbReference type="PANTHER" id="PTHR11620">
    <property type="entry name" value="60S RIBOSOMAL PROTEIN L23A"/>
    <property type="match status" value="1"/>
</dbReference>
<dbReference type="NCBIfam" id="NF004363">
    <property type="entry name" value="PRK05738.2-4"/>
    <property type="match status" value="1"/>
</dbReference>
<dbReference type="OrthoDB" id="9793353at2"/>
<dbReference type="GO" id="GO:0006412">
    <property type="term" value="P:translation"/>
    <property type="evidence" value="ECO:0007669"/>
    <property type="project" value="UniProtKB-UniRule"/>
</dbReference>
<dbReference type="NCBIfam" id="NF004359">
    <property type="entry name" value="PRK05738.1-3"/>
    <property type="match status" value="1"/>
</dbReference>
<evidence type="ECO:0000256" key="1">
    <source>
        <dbReference type="ARBA" id="ARBA00006700"/>
    </source>
</evidence>
<evidence type="ECO:0000256" key="3">
    <source>
        <dbReference type="ARBA" id="ARBA00022884"/>
    </source>
</evidence>
<dbReference type="GO" id="GO:1990904">
    <property type="term" value="C:ribonucleoprotein complex"/>
    <property type="evidence" value="ECO:0007669"/>
    <property type="project" value="UniProtKB-KW"/>
</dbReference>
<dbReference type="PROSITE" id="PS00050">
    <property type="entry name" value="RIBOSOMAL_L23"/>
    <property type="match status" value="1"/>
</dbReference>
<keyword evidence="5 6" id="KW-0687">Ribonucleoprotein</keyword>
<proteinExistence type="inferred from homology"/>
<organism evidence="8 9">
    <name type="scientific">Thiohalomonas denitrificans</name>
    <dbReference type="NCBI Taxonomy" id="415747"/>
    <lineage>
        <taxon>Bacteria</taxon>
        <taxon>Pseudomonadati</taxon>
        <taxon>Pseudomonadota</taxon>
        <taxon>Gammaproteobacteria</taxon>
        <taxon>Thiohalomonadales</taxon>
        <taxon>Thiohalomonadaceae</taxon>
        <taxon>Thiohalomonas</taxon>
    </lineage>
</organism>
<comment type="function">
    <text evidence="6">One of the early assembly proteins it binds 23S rRNA. One of the proteins that surrounds the polypeptide exit tunnel on the outside of the ribosome. Forms the main docking site for trigger factor binding to the ribosome.</text>
</comment>
<dbReference type="InterPro" id="IPR001014">
    <property type="entry name" value="Ribosomal_uL23_CS"/>
</dbReference>
<evidence type="ECO:0000256" key="5">
    <source>
        <dbReference type="ARBA" id="ARBA00023274"/>
    </source>
</evidence>
<dbReference type="NCBIfam" id="NF004366">
    <property type="entry name" value="PRK05738.3-2"/>
    <property type="match status" value="1"/>
</dbReference>
<protein>
    <recommendedName>
        <fullName evidence="6">Large ribosomal subunit protein uL23</fullName>
    </recommendedName>
</protein>